<name>A0A0M3IME3_ASCLU</name>
<sequence>MYPSINGDERRSYLPAKAILFTDKDTEVNYIKERLPVIFQFYF</sequence>
<dbReference type="AlphaFoldDB" id="A0A0M3IME3"/>
<dbReference type="Proteomes" id="UP000036681">
    <property type="component" value="Unplaced"/>
</dbReference>
<evidence type="ECO:0000313" key="1">
    <source>
        <dbReference type="Proteomes" id="UP000036681"/>
    </source>
</evidence>
<protein>
    <submittedName>
        <fullName evidence="2">Uncharacterized protein</fullName>
    </submittedName>
</protein>
<accession>A0A0M3IME3</accession>
<organism evidence="1 2">
    <name type="scientific">Ascaris lumbricoides</name>
    <name type="common">Giant roundworm</name>
    <dbReference type="NCBI Taxonomy" id="6252"/>
    <lineage>
        <taxon>Eukaryota</taxon>
        <taxon>Metazoa</taxon>
        <taxon>Ecdysozoa</taxon>
        <taxon>Nematoda</taxon>
        <taxon>Chromadorea</taxon>
        <taxon>Rhabditida</taxon>
        <taxon>Spirurina</taxon>
        <taxon>Ascaridomorpha</taxon>
        <taxon>Ascaridoidea</taxon>
        <taxon>Ascarididae</taxon>
        <taxon>Ascaris</taxon>
    </lineage>
</organism>
<dbReference type="WBParaSite" id="ALUE_0001992101-mRNA-1">
    <property type="protein sequence ID" value="ALUE_0001992101-mRNA-1"/>
    <property type="gene ID" value="ALUE_0001992101"/>
</dbReference>
<evidence type="ECO:0000313" key="2">
    <source>
        <dbReference type="WBParaSite" id="ALUE_0001992101-mRNA-1"/>
    </source>
</evidence>
<proteinExistence type="predicted"/>
<keyword evidence="1" id="KW-1185">Reference proteome</keyword>
<reference evidence="2" key="1">
    <citation type="submission" date="2017-02" db="UniProtKB">
        <authorList>
            <consortium name="WormBaseParasite"/>
        </authorList>
    </citation>
    <scope>IDENTIFICATION</scope>
</reference>